<keyword evidence="2" id="KW-0238">DNA-binding</keyword>
<organism evidence="5 6">
    <name type="scientific">Amycolatopsis methanolica 239</name>
    <dbReference type="NCBI Taxonomy" id="1068978"/>
    <lineage>
        <taxon>Bacteria</taxon>
        <taxon>Bacillati</taxon>
        <taxon>Actinomycetota</taxon>
        <taxon>Actinomycetes</taxon>
        <taxon>Pseudonocardiales</taxon>
        <taxon>Pseudonocardiaceae</taxon>
        <taxon>Amycolatopsis</taxon>
        <taxon>Amycolatopsis methanolica group</taxon>
    </lineage>
</organism>
<dbReference type="HOGENOM" id="CLU_083287_4_0_11"/>
<dbReference type="SMART" id="SM00347">
    <property type="entry name" value="HTH_MARR"/>
    <property type="match status" value="1"/>
</dbReference>
<dbReference type="PATRIC" id="fig|1068978.7.peg.5902"/>
<dbReference type="InterPro" id="IPR036388">
    <property type="entry name" value="WH-like_DNA-bd_sf"/>
</dbReference>
<dbReference type="EMBL" id="CP009110">
    <property type="protein sequence ID" value="AIJ25592.1"/>
    <property type="molecule type" value="Genomic_DNA"/>
</dbReference>
<dbReference type="InterPro" id="IPR036390">
    <property type="entry name" value="WH_DNA-bd_sf"/>
</dbReference>
<proteinExistence type="predicted"/>
<evidence type="ECO:0000313" key="6">
    <source>
        <dbReference type="Proteomes" id="UP000062973"/>
    </source>
</evidence>
<dbReference type="SUPFAM" id="SSF46785">
    <property type="entry name" value="Winged helix' DNA-binding domain"/>
    <property type="match status" value="1"/>
</dbReference>
<dbReference type="GO" id="GO:0003677">
    <property type="term" value="F:DNA binding"/>
    <property type="evidence" value="ECO:0007669"/>
    <property type="project" value="UniProtKB-KW"/>
</dbReference>
<evidence type="ECO:0000259" key="4">
    <source>
        <dbReference type="PROSITE" id="PS50995"/>
    </source>
</evidence>
<dbReference type="Gene3D" id="1.10.10.10">
    <property type="entry name" value="Winged helix-like DNA-binding domain superfamily/Winged helix DNA-binding domain"/>
    <property type="match status" value="1"/>
</dbReference>
<dbReference type="PANTHER" id="PTHR42756">
    <property type="entry name" value="TRANSCRIPTIONAL REGULATOR, MARR"/>
    <property type="match status" value="1"/>
</dbReference>
<dbReference type="AlphaFoldDB" id="A0A076N6L7"/>
<accession>A0A076N6L7</accession>
<reference evidence="5 6" key="1">
    <citation type="submission" date="2014-07" db="EMBL/GenBank/DDBJ databases">
        <title>Whole Genome Sequence of the Amycolatopsis methanolica 239.</title>
        <authorList>
            <person name="Tang B."/>
        </authorList>
    </citation>
    <scope>NUCLEOTIDE SEQUENCE [LARGE SCALE GENOMIC DNA]</scope>
    <source>
        <strain evidence="5 6">239</strain>
    </source>
</reference>
<feature type="domain" description="HTH marR-type" evidence="4">
    <location>
        <begin position="5"/>
        <end position="134"/>
    </location>
</feature>
<keyword evidence="1" id="KW-0805">Transcription regulation</keyword>
<dbReference type="KEGG" id="amq:AMETH_5500"/>
<gene>
    <name evidence="5" type="primary">marR</name>
    <name evidence="5" type="ORF">AMETH_5500</name>
</gene>
<evidence type="ECO:0000256" key="3">
    <source>
        <dbReference type="ARBA" id="ARBA00023163"/>
    </source>
</evidence>
<keyword evidence="6" id="KW-1185">Reference proteome</keyword>
<dbReference type="OrthoDB" id="4462574at2"/>
<dbReference type="PROSITE" id="PS50995">
    <property type="entry name" value="HTH_MARR_2"/>
    <property type="match status" value="1"/>
</dbReference>
<dbReference type="Proteomes" id="UP000062973">
    <property type="component" value="Chromosome"/>
</dbReference>
<evidence type="ECO:0000256" key="2">
    <source>
        <dbReference type="ARBA" id="ARBA00023125"/>
    </source>
</evidence>
<dbReference type="Pfam" id="PF01047">
    <property type="entry name" value="MarR"/>
    <property type="match status" value="1"/>
</dbReference>
<dbReference type="eggNOG" id="COG1846">
    <property type="taxonomic scope" value="Bacteria"/>
</dbReference>
<keyword evidence="3" id="KW-0804">Transcription</keyword>
<dbReference type="InterPro" id="IPR000835">
    <property type="entry name" value="HTH_MarR-typ"/>
</dbReference>
<evidence type="ECO:0000256" key="1">
    <source>
        <dbReference type="ARBA" id="ARBA00023015"/>
    </source>
</evidence>
<dbReference type="STRING" id="1068978.AMETH_5500"/>
<protein>
    <submittedName>
        <fullName evidence="5">Transcriptional regulator hosA</fullName>
    </submittedName>
</protein>
<sequence length="137" mass="15184">MTAVDEAVFHVMRRALQEHGARWQAELPALTKPQYAVLKAIADGDDVDQASAGQQAAIDKATLANLMLRLEQRGLITRTIGTDRRRRILRLTSAGEAALREADPVAREVDESMLRRLSDAERAELHRLLLKLSPPPA</sequence>
<dbReference type="GO" id="GO:0003700">
    <property type="term" value="F:DNA-binding transcription factor activity"/>
    <property type="evidence" value="ECO:0007669"/>
    <property type="project" value="InterPro"/>
</dbReference>
<name>A0A076N6L7_AMYME</name>
<evidence type="ECO:0000313" key="5">
    <source>
        <dbReference type="EMBL" id="AIJ25592.1"/>
    </source>
</evidence>
<dbReference type="PANTHER" id="PTHR42756:SF1">
    <property type="entry name" value="TRANSCRIPTIONAL REPRESSOR OF EMRAB OPERON"/>
    <property type="match status" value="1"/>
</dbReference>
<dbReference type="RefSeq" id="WP_017984433.1">
    <property type="nucleotide sequence ID" value="NZ_AQUL01000001.1"/>
</dbReference>